<feature type="non-terminal residue" evidence="2">
    <location>
        <position position="1"/>
    </location>
</feature>
<dbReference type="Gene3D" id="3.30.1380.10">
    <property type="match status" value="1"/>
</dbReference>
<dbReference type="InterPro" id="IPR009045">
    <property type="entry name" value="Zn_M74/Hedgehog-like"/>
</dbReference>
<proteinExistence type="predicted"/>
<dbReference type="Pfam" id="PF13539">
    <property type="entry name" value="Peptidase_M15_4"/>
    <property type="match status" value="1"/>
</dbReference>
<feature type="domain" description="Peptidase M15C" evidence="1">
    <location>
        <begin position="14"/>
        <end position="43"/>
    </location>
</feature>
<evidence type="ECO:0000259" key="1">
    <source>
        <dbReference type="Pfam" id="PF13539"/>
    </source>
</evidence>
<protein>
    <recommendedName>
        <fullName evidence="1">Peptidase M15C domain-containing protein</fullName>
    </recommendedName>
</protein>
<dbReference type="EMBL" id="LAZR01038799">
    <property type="protein sequence ID" value="KKL18619.1"/>
    <property type="molecule type" value="Genomic_DNA"/>
</dbReference>
<comment type="caution">
    <text evidence="2">The sequence shown here is derived from an EMBL/GenBank/DDBJ whole genome shotgun (WGS) entry which is preliminary data.</text>
</comment>
<organism evidence="2">
    <name type="scientific">marine sediment metagenome</name>
    <dbReference type="NCBI Taxonomy" id="412755"/>
    <lineage>
        <taxon>unclassified sequences</taxon>
        <taxon>metagenomes</taxon>
        <taxon>ecological metagenomes</taxon>
    </lineage>
</organism>
<accession>A0A0F9B9I2</accession>
<reference evidence="2" key="1">
    <citation type="journal article" date="2015" name="Nature">
        <title>Complex archaea that bridge the gap between prokaryotes and eukaryotes.</title>
        <authorList>
            <person name="Spang A."/>
            <person name="Saw J.H."/>
            <person name="Jorgensen S.L."/>
            <person name="Zaremba-Niedzwiedzka K."/>
            <person name="Martijn J."/>
            <person name="Lind A.E."/>
            <person name="van Eijk R."/>
            <person name="Schleper C."/>
            <person name="Guy L."/>
            <person name="Ettema T.J."/>
        </authorList>
    </citation>
    <scope>NUCLEOTIDE SEQUENCE</scope>
</reference>
<gene>
    <name evidence="2" type="ORF">LCGC14_2473690</name>
</gene>
<name>A0A0F9B9I2_9ZZZZ</name>
<dbReference type="AlphaFoldDB" id="A0A0F9B9I2"/>
<dbReference type="InterPro" id="IPR039561">
    <property type="entry name" value="Peptidase_M15C"/>
</dbReference>
<evidence type="ECO:0000313" key="2">
    <source>
        <dbReference type="EMBL" id="KKL18619.1"/>
    </source>
</evidence>
<sequence>PKVDLNENDIPDYQEFADICKKLNPNIEWGGDWKFKDYGHIQWKDGLSLDQEKYMKELQPRIIKPRPSTKLGRQIRQLMKKIFKFLGKKYYDYVTNPNPNG</sequence>